<evidence type="ECO:0000256" key="7">
    <source>
        <dbReference type="ARBA" id="ARBA00022490"/>
    </source>
</evidence>
<dbReference type="GO" id="GO:0005886">
    <property type="term" value="C:plasma membrane"/>
    <property type="evidence" value="ECO:0007669"/>
    <property type="project" value="UniProtKB-SubCell"/>
</dbReference>
<evidence type="ECO:0000256" key="6">
    <source>
        <dbReference type="ARBA" id="ARBA00022475"/>
    </source>
</evidence>
<sequence length="1357" mass="153965">MSLDTLSRSRVGTISRQDGLGEIPHDGEISKEDTRILKVCFHSNSSNLVKNFKLVKCSIMTEIREIISSILLSGRIGPDIQNVESYGLRLKHLKSDEMHWLHPDLTVGEVQEKYECLHLEAEWRYDLRIRYLPDDYIESFKKDKTTLLYFYQQLRNDYMQQYATKVSEGMALQLGCLELRRFYKDMPQNALEKRSNFDFLEKEVGLDLFFPKQMQESLRPKQFRKMIQQTFQQYGSLREEECIMRFLTTLSSFTSIDQETYRCELAQGWSITVDLVIGPKGIRQLTTKDGKPTCFAEFKQIKSIKCSSLEDGRSLLLLGVSGAPQALAIKTSSLAIAENMADLIDGYCRLKNESKESLIVNPWKVTLGQSPLTLSQLSHWANFHSHSANHLTQSRFANLHSHSANHHTQSHLANLHSYSANHHTQSHLANLHSYSANHHMQLYLANLHSHSTNRHTWPIFTHTLPTTTQSHLDNHTWPVSTHTQPTVTLGQFPLTLCQPPHTVTLCQSPLTLGQPPHAVTLGQSPLILGQPPHAVTLGQSPLILCQPPHAVILGQSPLTLDQPSHLANLHSHSANHHSVTLGQDLKQQKDEKPPPELLPEKEGAYTEFTVPPQKPPRQGGAQALQPTPTANIDRTDDHVYQSVMELVKSVLQLKTDIYQLPPEGYVNVVKNVGLNLRKLIGSVDEILSTLPSSSRTEIEGTQKLLNQARVTCITRTPLLGMGVSTSQICPVEAEGFDSDIYAEIPDDSDSRTQIIRYTIRRDDVQLGRILGEGFFGEVYDGVYKNQKGERTNVAVKTCKKDCAPDVKEKFMSEAYLMRNLEHPHIVKLIGIIEDDPIWIVMELYPYGELGQYLEQNKNTLQILTLILFSLQICKALAYLEGINCVHRDIAVRNILVASHECVKLGDFGLSRYLEDEEYYKASVTRLPIKWMAPESINFRRFTSASDVWMFGVCMWEILSFGKQPFFWLENKDVIGVIEKGDRLPKPEMCPPTLYTLMTRCWTYDTTERPKFTELVCSLSDIYQTEKDIAKEKERNNRQRPPKIIEPLQEQAPPPKPSRPKYKASAPGNLLAPLAFQVPESLCASSPTLFSPTEYQSPIDSTRSPPLLRHSIFKRRSMREEDFLKPSSREEAQKIWEKERAKMLQVLNRQQQQMVEDSKWLRHEERTLVNNLKDLKQQKDEKPPPELLPEKEGAYTEFTVPPQKPPRQGGAQALQPTPTANIDRTDDHVYQSVMELVKSVLQLKTDIYQLPPEGYVNVVKNVGLNLRKLIGSVDEILSTLPSSSRTEIEGTQKLLSKDLGDLINKMRLAQQNAVTSLREECKKQMLTASHALAVDAKNLLDAVDQARVRANLAKVAVD</sequence>
<dbReference type="SUPFAM" id="SSF50729">
    <property type="entry name" value="PH domain-like"/>
    <property type="match status" value="1"/>
</dbReference>
<keyword evidence="8" id="KW-0597">Phosphoprotein</keyword>
<proteinExistence type="inferred from homology"/>
<evidence type="ECO:0000256" key="9">
    <source>
        <dbReference type="ARBA" id="ARBA00022679"/>
    </source>
</evidence>
<evidence type="ECO:0000313" key="23">
    <source>
        <dbReference type="EMBL" id="CAH2245529.1"/>
    </source>
</evidence>
<dbReference type="CDD" id="cd13190">
    <property type="entry name" value="FERM_C_FAK1"/>
    <property type="match status" value="1"/>
</dbReference>
<keyword evidence="10 19" id="KW-0547">Nucleotide-binding</keyword>
<name>A0AAD1R914_PELCU</name>
<dbReference type="Pfam" id="PF18038">
    <property type="entry name" value="FERM_N_2"/>
    <property type="match status" value="1"/>
</dbReference>
<dbReference type="FunFam" id="2.30.29.30:FF:000142">
    <property type="entry name" value="protein-tyrosine kinase 2-beta isoform X1"/>
    <property type="match status" value="1"/>
</dbReference>
<evidence type="ECO:0000256" key="12">
    <source>
        <dbReference type="ARBA" id="ARBA00022840"/>
    </source>
</evidence>
<evidence type="ECO:0000256" key="20">
    <source>
        <dbReference type="SAM" id="MobiDB-lite"/>
    </source>
</evidence>
<dbReference type="GO" id="GO:0042995">
    <property type="term" value="C:cell projection"/>
    <property type="evidence" value="ECO:0007669"/>
    <property type="project" value="UniProtKB-SubCell"/>
</dbReference>
<evidence type="ECO:0000256" key="13">
    <source>
        <dbReference type="ARBA" id="ARBA00022949"/>
    </source>
</evidence>
<evidence type="ECO:0000256" key="18">
    <source>
        <dbReference type="ARBA" id="ARBA00061333"/>
    </source>
</evidence>
<dbReference type="CDD" id="cd14473">
    <property type="entry name" value="FERM_B-lobe"/>
    <property type="match status" value="1"/>
</dbReference>
<dbReference type="InterPro" id="IPR019748">
    <property type="entry name" value="FERM_central"/>
</dbReference>
<dbReference type="GO" id="GO:0005524">
    <property type="term" value="F:ATP binding"/>
    <property type="evidence" value="ECO:0007669"/>
    <property type="project" value="UniProtKB-UniRule"/>
</dbReference>
<dbReference type="Pfam" id="PF07714">
    <property type="entry name" value="PK_Tyr_Ser-Thr"/>
    <property type="match status" value="1"/>
</dbReference>
<gene>
    <name evidence="23" type="ORF">PECUL_23A013961</name>
</gene>
<comment type="similarity">
    <text evidence="18">Belongs to the protein kinase superfamily. Tyr protein kinase family. Fes/fps subfamily.</text>
</comment>
<dbReference type="GO" id="GO:0005737">
    <property type="term" value="C:cytoplasm"/>
    <property type="evidence" value="ECO:0007669"/>
    <property type="project" value="UniProtKB-SubCell"/>
</dbReference>
<dbReference type="InterPro" id="IPR020635">
    <property type="entry name" value="Tyr_kinase_cat_dom"/>
</dbReference>
<feature type="compositionally biased region" description="Basic and acidic residues" evidence="20">
    <location>
        <begin position="586"/>
        <end position="604"/>
    </location>
</feature>
<dbReference type="SUPFAM" id="SSF54236">
    <property type="entry name" value="Ubiquitin-like"/>
    <property type="match status" value="1"/>
</dbReference>
<dbReference type="InterPro" id="IPR011993">
    <property type="entry name" value="PH-like_dom_sf"/>
</dbReference>
<comment type="catalytic activity">
    <reaction evidence="17">
        <text>L-tyrosyl-[protein] + ATP = O-phospho-L-tyrosyl-[protein] + ADP + H(+)</text>
        <dbReference type="Rhea" id="RHEA:10596"/>
        <dbReference type="Rhea" id="RHEA-COMP:10136"/>
        <dbReference type="Rhea" id="RHEA-COMP:20101"/>
        <dbReference type="ChEBI" id="CHEBI:15378"/>
        <dbReference type="ChEBI" id="CHEBI:30616"/>
        <dbReference type="ChEBI" id="CHEBI:46858"/>
        <dbReference type="ChEBI" id="CHEBI:61978"/>
        <dbReference type="ChEBI" id="CHEBI:456216"/>
        <dbReference type="EC" id="2.7.10.2"/>
    </reaction>
</comment>
<dbReference type="InterPro" id="IPR005189">
    <property type="entry name" value="Focal_adhesion_kin_target_dom"/>
</dbReference>
<dbReference type="FunFam" id="1.10.510.10:FF:000027">
    <property type="entry name" value="Receptor protein-tyrosine kinase"/>
    <property type="match status" value="1"/>
</dbReference>
<feature type="region of interest" description="Disordered" evidence="20">
    <location>
        <begin position="574"/>
        <end position="627"/>
    </location>
</feature>
<evidence type="ECO:0000256" key="8">
    <source>
        <dbReference type="ARBA" id="ARBA00022553"/>
    </source>
</evidence>
<dbReference type="Gene3D" id="3.10.20.90">
    <property type="entry name" value="Phosphatidylinositol 3-kinase Catalytic Subunit, Chain A, domain 1"/>
    <property type="match status" value="1"/>
</dbReference>
<dbReference type="FunFam" id="1.20.80.10:FF:000004">
    <property type="entry name" value="Protein-tyrosine kinase 2-beta isoform 1"/>
    <property type="match status" value="1"/>
</dbReference>
<organism evidence="23 24">
    <name type="scientific">Pelobates cultripes</name>
    <name type="common">Western spadefoot toad</name>
    <dbReference type="NCBI Taxonomy" id="61616"/>
    <lineage>
        <taxon>Eukaryota</taxon>
        <taxon>Metazoa</taxon>
        <taxon>Chordata</taxon>
        <taxon>Craniata</taxon>
        <taxon>Vertebrata</taxon>
        <taxon>Euteleostomi</taxon>
        <taxon>Amphibia</taxon>
        <taxon>Batrachia</taxon>
        <taxon>Anura</taxon>
        <taxon>Pelobatoidea</taxon>
        <taxon>Pelobatidae</taxon>
        <taxon>Pelobates</taxon>
    </lineage>
</organism>
<keyword evidence="6" id="KW-1003">Cell membrane</keyword>
<keyword evidence="11 23" id="KW-0418">Kinase</keyword>
<dbReference type="InterPro" id="IPR017441">
    <property type="entry name" value="Protein_kinase_ATP_BS"/>
</dbReference>
<evidence type="ECO:0000256" key="10">
    <source>
        <dbReference type="ARBA" id="ARBA00022741"/>
    </source>
</evidence>
<evidence type="ECO:0000256" key="19">
    <source>
        <dbReference type="PROSITE-ProRule" id="PRU10141"/>
    </source>
</evidence>
<dbReference type="PROSITE" id="PS00107">
    <property type="entry name" value="PROTEIN_KINASE_ATP"/>
    <property type="match status" value="1"/>
</dbReference>
<dbReference type="PROSITE" id="PS00109">
    <property type="entry name" value="PROTEIN_KINASE_TYR"/>
    <property type="match status" value="1"/>
</dbReference>
<dbReference type="Proteomes" id="UP001295444">
    <property type="component" value="Chromosome 02"/>
</dbReference>
<dbReference type="Gene3D" id="1.20.80.10">
    <property type="match status" value="1"/>
</dbReference>
<dbReference type="PANTHER" id="PTHR46221:SF11">
    <property type="entry name" value="NON-SPECIFIC PROTEIN-TYROSINE KINASE"/>
    <property type="match status" value="1"/>
</dbReference>
<dbReference type="Gene3D" id="1.10.510.10">
    <property type="entry name" value="Transferase(Phosphotransferase) domain 1"/>
    <property type="match status" value="1"/>
</dbReference>
<dbReference type="SUPFAM" id="SSF68993">
    <property type="entry name" value="FAT domain of focal adhesion kinase"/>
    <property type="match status" value="2"/>
</dbReference>
<evidence type="ECO:0000256" key="1">
    <source>
        <dbReference type="ARBA" id="ARBA00004246"/>
    </source>
</evidence>
<keyword evidence="12 19" id="KW-0067">ATP-binding</keyword>
<dbReference type="InterPro" id="IPR041390">
    <property type="entry name" value="FADK_N"/>
</dbReference>
<reference evidence="23" key="1">
    <citation type="submission" date="2022-03" db="EMBL/GenBank/DDBJ databases">
        <authorList>
            <person name="Alioto T."/>
            <person name="Alioto T."/>
            <person name="Gomez Garrido J."/>
        </authorList>
    </citation>
    <scope>NUCLEOTIDE SEQUENCE</scope>
</reference>
<evidence type="ECO:0000259" key="22">
    <source>
        <dbReference type="PROSITE" id="PS50057"/>
    </source>
</evidence>
<dbReference type="PROSITE" id="PS50057">
    <property type="entry name" value="FERM_3"/>
    <property type="match status" value="1"/>
</dbReference>
<keyword evidence="9" id="KW-0808">Transferase</keyword>
<dbReference type="SMART" id="SM00295">
    <property type="entry name" value="B41"/>
    <property type="match status" value="1"/>
</dbReference>
<feature type="domain" description="Protein kinase" evidence="21">
    <location>
        <begin position="764"/>
        <end position="1022"/>
    </location>
</feature>
<dbReference type="InterPro" id="IPR000719">
    <property type="entry name" value="Prot_kinase_dom"/>
</dbReference>
<dbReference type="Gene3D" id="1.20.120.330">
    <property type="entry name" value="Nucleotidyltransferases domain 2"/>
    <property type="match status" value="2"/>
</dbReference>
<evidence type="ECO:0000256" key="17">
    <source>
        <dbReference type="ARBA" id="ARBA00051245"/>
    </source>
</evidence>
<evidence type="ECO:0000256" key="14">
    <source>
        <dbReference type="ARBA" id="ARBA00023136"/>
    </source>
</evidence>
<dbReference type="FunFam" id="1.20.120.330:FF:000007">
    <property type="entry name" value="protein-tyrosine kinase 2-beta isoform X1"/>
    <property type="match status" value="1"/>
</dbReference>
<dbReference type="PRINTS" id="PR00109">
    <property type="entry name" value="TYRKINASE"/>
</dbReference>
<dbReference type="FunFam" id="3.30.200.20:FF:000194">
    <property type="entry name" value="protein-tyrosine kinase 2-beta isoform X1"/>
    <property type="match status" value="1"/>
</dbReference>
<keyword evidence="7" id="KW-0963">Cytoplasm</keyword>
<dbReference type="InterPro" id="IPR041784">
    <property type="entry name" value="FAK1/PYK2_FERM_C"/>
</dbReference>
<dbReference type="GO" id="GO:0007165">
    <property type="term" value="P:signal transduction"/>
    <property type="evidence" value="ECO:0007669"/>
    <property type="project" value="UniProtKB-ARBA"/>
</dbReference>
<dbReference type="Gene3D" id="3.30.200.20">
    <property type="entry name" value="Phosphorylase Kinase, domain 1"/>
    <property type="match status" value="1"/>
</dbReference>
<dbReference type="InterPro" id="IPR000299">
    <property type="entry name" value="FERM_domain"/>
</dbReference>
<protein>
    <recommendedName>
        <fullName evidence="5">non-specific protein-tyrosine kinase</fullName>
        <ecNumber evidence="5">2.7.10.2</ecNumber>
    </recommendedName>
</protein>
<dbReference type="Pfam" id="PF00373">
    <property type="entry name" value="FERM_M"/>
    <property type="match status" value="1"/>
</dbReference>
<dbReference type="GO" id="GO:0007172">
    <property type="term" value="P:signal complex assembly"/>
    <property type="evidence" value="ECO:0007669"/>
    <property type="project" value="InterPro"/>
</dbReference>
<dbReference type="InterPro" id="IPR049385">
    <property type="entry name" value="FAK1-like_FERM_C"/>
</dbReference>
<dbReference type="Pfam" id="PF03623">
    <property type="entry name" value="Focal_AT"/>
    <property type="match status" value="2"/>
</dbReference>
<dbReference type="InterPro" id="IPR014352">
    <property type="entry name" value="FERM/acyl-CoA-bd_prot_sf"/>
</dbReference>
<evidence type="ECO:0000259" key="21">
    <source>
        <dbReference type="PROSITE" id="PS50011"/>
    </source>
</evidence>
<feature type="domain" description="FERM" evidence="22">
    <location>
        <begin position="35"/>
        <end position="355"/>
    </location>
</feature>
<feature type="binding site" evidence="19">
    <location>
        <position position="796"/>
    </location>
    <ligand>
        <name>ATP</name>
        <dbReference type="ChEBI" id="CHEBI:30616"/>
    </ligand>
</feature>
<evidence type="ECO:0000313" key="24">
    <source>
        <dbReference type="Proteomes" id="UP001295444"/>
    </source>
</evidence>
<dbReference type="PANTHER" id="PTHR46221">
    <property type="entry name" value="FERM AND PDZ DOMAIN-CONTAINING PROTEIN FAMILY MEMBER"/>
    <property type="match status" value="1"/>
</dbReference>
<keyword evidence="16" id="KW-0966">Cell projection</keyword>
<dbReference type="EMBL" id="OW240913">
    <property type="protein sequence ID" value="CAH2245529.1"/>
    <property type="molecule type" value="Genomic_DNA"/>
</dbReference>
<evidence type="ECO:0000256" key="4">
    <source>
        <dbReference type="ARBA" id="ARBA00004496"/>
    </source>
</evidence>
<feature type="region of interest" description="Disordered" evidence="20">
    <location>
        <begin position="1028"/>
        <end position="1065"/>
    </location>
</feature>
<dbReference type="InterPro" id="IPR011009">
    <property type="entry name" value="Kinase-like_dom_sf"/>
</dbReference>
<comment type="subcellular location">
    <subcellularLocation>
        <location evidence="1">Cell junction</location>
        <location evidence="1">Focal adhesion</location>
    </subcellularLocation>
    <subcellularLocation>
        <location evidence="3">Cell membrane</location>
        <topology evidence="3">Peripheral membrane protein</topology>
        <orientation evidence="3">Cytoplasmic side</orientation>
    </subcellularLocation>
    <subcellularLocation>
        <location evidence="2">Cell projection</location>
    </subcellularLocation>
    <subcellularLocation>
        <location evidence="4">Cytoplasm</location>
    </subcellularLocation>
</comment>
<dbReference type="GO" id="GO:0008284">
    <property type="term" value="P:positive regulation of cell population proliferation"/>
    <property type="evidence" value="ECO:0007669"/>
    <property type="project" value="UniProtKB-ARBA"/>
</dbReference>
<dbReference type="InterPro" id="IPR035963">
    <property type="entry name" value="FERM_2"/>
</dbReference>
<dbReference type="PROSITE" id="PS50011">
    <property type="entry name" value="PROTEIN_KINASE_DOM"/>
    <property type="match status" value="1"/>
</dbReference>
<evidence type="ECO:0000256" key="2">
    <source>
        <dbReference type="ARBA" id="ARBA00004316"/>
    </source>
</evidence>
<keyword evidence="14" id="KW-0472">Membrane</keyword>
<evidence type="ECO:0000256" key="5">
    <source>
        <dbReference type="ARBA" id="ARBA00011903"/>
    </source>
</evidence>
<dbReference type="InterPro" id="IPR008266">
    <property type="entry name" value="Tyr_kinase_AS"/>
</dbReference>
<dbReference type="InterPro" id="IPR036137">
    <property type="entry name" value="Focal_adhe_kin_target_dom_sf"/>
</dbReference>
<keyword evidence="13" id="KW-0965">Cell junction</keyword>
<evidence type="ECO:0000256" key="15">
    <source>
        <dbReference type="ARBA" id="ARBA00023137"/>
    </source>
</evidence>
<evidence type="ECO:0000256" key="11">
    <source>
        <dbReference type="ARBA" id="ARBA00022777"/>
    </source>
</evidence>
<dbReference type="SMART" id="SM00219">
    <property type="entry name" value="TyrKc"/>
    <property type="match status" value="1"/>
</dbReference>
<dbReference type="Pfam" id="PF21477">
    <property type="entry name" value="FERM_C_FAK1"/>
    <property type="match status" value="1"/>
</dbReference>
<dbReference type="FunFam" id="3.10.20.90:FF:000080">
    <property type="entry name" value="protein-tyrosine kinase 2-beta isoform X1"/>
    <property type="match status" value="1"/>
</dbReference>
<dbReference type="GO" id="GO:0004715">
    <property type="term" value="F:non-membrane spanning protein tyrosine kinase activity"/>
    <property type="evidence" value="ECO:0007669"/>
    <property type="project" value="UniProtKB-EC"/>
</dbReference>
<evidence type="ECO:0000256" key="3">
    <source>
        <dbReference type="ARBA" id="ARBA00004413"/>
    </source>
</evidence>
<dbReference type="SUPFAM" id="SSF47031">
    <property type="entry name" value="Second domain of FERM"/>
    <property type="match status" value="1"/>
</dbReference>
<dbReference type="Gene3D" id="2.30.29.30">
    <property type="entry name" value="Pleckstrin-homology domain (PH domain)/Phosphotyrosine-binding domain (PTB)"/>
    <property type="match status" value="1"/>
</dbReference>
<dbReference type="InterPro" id="IPR029071">
    <property type="entry name" value="Ubiquitin-like_domsf"/>
</dbReference>
<evidence type="ECO:0000256" key="16">
    <source>
        <dbReference type="ARBA" id="ARBA00023273"/>
    </source>
</evidence>
<dbReference type="InterPro" id="IPR019749">
    <property type="entry name" value="Band_41_domain"/>
</dbReference>
<accession>A0AAD1R914</accession>
<keyword evidence="15" id="KW-0829">Tyrosine-protein kinase</keyword>
<dbReference type="GO" id="GO:0005925">
    <property type="term" value="C:focal adhesion"/>
    <property type="evidence" value="ECO:0007669"/>
    <property type="project" value="UniProtKB-SubCell"/>
</dbReference>
<dbReference type="CDD" id="cd05056">
    <property type="entry name" value="PTKc_FAK"/>
    <property type="match status" value="1"/>
</dbReference>
<dbReference type="InterPro" id="IPR001245">
    <property type="entry name" value="Ser-Thr/Tyr_kinase_cat_dom"/>
</dbReference>
<keyword evidence="24" id="KW-1185">Reference proteome</keyword>
<dbReference type="EC" id="2.7.10.2" evidence="5"/>
<dbReference type="SUPFAM" id="SSF56112">
    <property type="entry name" value="Protein kinase-like (PK-like)"/>
    <property type="match status" value="1"/>
</dbReference>